<organism evidence="1 2">
    <name type="scientific">Colletotrichum chrysophilum</name>
    <dbReference type="NCBI Taxonomy" id="1836956"/>
    <lineage>
        <taxon>Eukaryota</taxon>
        <taxon>Fungi</taxon>
        <taxon>Dikarya</taxon>
        <taxon>Ascomycota</taxon>
        <taxon>Pezizomycotina</taxon>
        <taxon>Sordariomycetes</taxon>
        <taxon>Hypocreomycetidae</taxon>
        <taxon>Glomerellales</taxon>
        <taxon>Glomerellaceae</taxon>
        <taxon>Colletotrichum</taxon>
        <taxon>Colletotrichum gloeosporioides species complex</taxon>
    </lineage>
</organism>
<proteinExistence type="predicted"/>
<keyword evidence="2" id="KW-1185">Reference proteome</keyword>
<gene>
    <name evidence="1" type="ORF">CCHR01_00947</name>
</gene>
<dbReference type="Proteomes" id="UP001243330">
    <property type="component" value="Unassembled WGS sequence"/>
</dbReference>
<evidence type="ECO:0000313" key="1">
    <source>
        <dbReference type="EMBL" id="KAK1856376.1"/>
    </source>
</evidence>
<name>A0AAD9AXH3_9PEZI</name>
<dbReference type="EMBL" id="JAQOWY010000009">
    <property type="protein sequence ID" value="KAK1856376.1"/>
    <property type="molecule type" value="Genomic_DNA"/>
</dbReference>
<comment type="caution">
    <text evidence="1">The sequence shown here is derived from an EMBL/GenBank/DDBJ whole genome shotgun (WGS) entry which is preliminary data.</text>
</comment>
<evidence type="ECO:0000313" key="2">
    <source>
        <dbReference type="Proteomes" id="UP001243330"/>
    </source>
</evidence>
<dbReference type="AlphaFoldDB" id="A0AAD9AXH3"/>
<reference evidence="1" key="1">
    <citation type="submission" date="2023-01" db="EMBL/GenBank/DDBJ databases">
        <title>Colletotrichum chrysophilum M932 genome sequence.</title>
        <authorList>
            <person name="Baroncelli R."/>
        </authorList>
    </citation>
    <scope>NUCLEOTIDE SEQUENCE</scope>
    <source>
        <strain evidence="1">M932</strain>
    </source>
</reference>
<protein>
    <submittedName>
        <fullName evidence="1">Uncharacterized protein</fullName>
    </submittedName>
</protein>
<accession>A0AAD9AXH3</accession>
<sequence>MARYARVPGLVTAAHLQASVAAPAIIVEQAVKLRSALAMLALAAFPPTVLVVRMGKHAKGQHLATVAVPRAIVAVRAITVAQVARPRLVRATVVPEAFPRMGLAGRTARPARDQLSVIVAAHLGTVEAPVTTVEQAARALSAHATLARAQYLLMELVARMEESVRDQLTETAVLLVAIVASRLITAVLAASLHLGRVAVAHGPSRLMEPARQTARLVRAQPSAIAVVLRITVVRRLLIAGLDGKLFPIT</sequence>